<feature type="compositionally biased region" description="Polar residues" evidence="1">
    <location>
        <begin position="314"/>
        <end position="329"/>
    </location>
</feature>
<feature type="transmembrane region" description="Helical" evidence="2">
    <location>
        <begin position="123"/>
        <end position="144"/>
    </location>
</feature>
<evidence type="ECO:0000313" key="4">
    <source>
        <dbReference type="Proteomes" id="UP000014760"/>
    </source>
</evidence>
<proteinExistence type="predicted"/>
<feature type="compositionally biased region" description="Polar residues" evidence="1">
    <location>
        <begin position="337"/>
        <end position="354"/>
    </location>
</feature>
<keyword evidence="2" id="KW-0812">Transmembrane</keyword>
<evidence type="ECO:0008006" key="5">
    <source>
        <dbReference type="Google" id="ProtNLM"/>
    </source>
</evidence>
<dbReference type="EnsemblMetazoa" id="CapteT198064">
    <property type="protein sequence ID" value="CapteP198064"/>
    <property type="gene ID" value="CapteG198064"/>
</dbReference>
<reference evidence="3" key="3">
    <citation type="submission" date="2015-06" db="UniProtKB">
        <authorList>
            <consortium name="EnsemblMetazoa"/>
        </authorList>
    </citation>
    <scope>IDENTIFICATION</scope>
</reference>
<protein>
    <recommendedName>
        <fullName evidence="5">Claudin</fullName>
    </recommendedName>
</protein>
<feature type="transmembrane region" description="Helical" evidence="2">
    <location>
        <begin position="91"/>
        <end position="111"/>
    </location>
</feature>
<keyword evidence="2" id="KW-0472">Membrane</keyword>
<dbReference type="HOGENOM" id="CLU_783567_0_0_1"/>
<sequence>MVFPNGLLASSALLFFTFALLFVIGLGSPYWVTTTWEFRHQLGFNLARLGPGSQSKWIGVYYGLWKVCGQTRTCVYWVHFGDVSDSLRATQVFMCFGLFSVIAGCLAYGWWLMRPHRPVARRLSVFFCLLTGFLGLLSICVFGNQFRNAMSLVGWGFWNTAISTIGLLVTGFSSMCLLSVCPITENKHDIEVNLDPIKERPIDLAKKPSPLQDGSENRAYAPTPSGGGPSNPRDSKLSYAESLNSSIAGGSVIGFGMLGQRTVQLAPSVDLDSIGPVDSSSRGYYMSDPKGAELKRPPPPVAPKPTVPAPQESPSPAQHPQYVYSTPGSKQEKLSYVTPTYLTQTSTPHSESDV</sequence>
<feature type="region of interest" description="Disordered" evidence="1">
    <location>
        <begin position="203"/>
        <end position="237"/>
    </location>
</feature>
<name>X1ZY94_CAPTE</name>
<feature type="region of interest" description="Disordered" evidence="1">
    <location>
        <begin position="270"/>
        <end position="354"/>
    </location>
</feature>
<feature type="transmembrane region" description="Helical" evidence="2">
    <location>
        <begin position="156"/>
        <end position="178"/>
    </location>
</feature>
<dbReference type="AlphaFoldDB" id="X1ZY94"/>
<dbReference type="EMBL" id="AMQN01000143">
    <property type="status" value="NOT_ANNOTATED_CDS"/>
    <property type="molecule type" value="Genomic_DNA"/>
</dbReference>
<feature type="compositionally biased region" description="Pro residues" evidence="1">
    <location>
        <begin position="297"/>
        <end position="313"/>
    </location>
</feature>
<dbReference type="Gene3D" id="1.20.140.150">
    <property type="match status" value="1"/>
</dbReference>
<dbReference type="Proteomes" id="UP000014760">
    <property type="component" value="Unassembled WGS sequence"/>
</dbReference>
<organism evidence="3 4">
    <name type="scientific">Capitella teleta</name>
    <name type="common">Polychaete worm</name>
    <dbReference type="NCBI Taxonomy" id="283909"/>
    <lineage>
        <taxon>Eukaryota</taxon>
        <taxon>Metazoa</taxon>
        <taxon>Spiralia</taxon>
        <taxon>Lophotrochozoa</taxon>
        <taxon>Annelida</taxon>
        <taxon>Polychaeta</taxon>
        <taxon>Sedentaria</taxon>
        <taxon>Scolecida</taxon>
        <taxon>Capitellidae</taxon>
        <taxon>Capitella</taxon>
    </lineage>
</organism>
<keyword evidence="2" id="KW-1133">Transmembrane helix</keyword>
<evidence type="ECO:0000256" key="1">
    <source>
        <dbReference type="SAM" id="MobiDB-lite"/>
    </source>
</evidence>
<keyword evidence="4" id="KW-1185">Reference proteome</keyword>
<evidence type="ECO:0000313" key="3">
    <source>
        <dbReference type="EnsemblMetazoa" id="CapteP198064"/>
    </source>
</evidence>
<feature type="transmembrane region" description="Helical" evidence="2">
    <location>
        <begin position="12"/>
        <end position="32"/>
    </location>
</feature>
<accession>X1ZY94</accession>
<evidence type="ECO:0000256" key="2">
    <source>
        <dbReference type="SAM" id="Phobius"/>
    </source>
</evidence>
<reference evidence="4" key="1">
    <citation type="submission" date="2012-12" db="EMBL/GenBank/DDBJ databases">
        <authorList>
            <person name="Hellsten U."/>
            <person name="Grimwood J."/>
            <person name="Chapman J.A."/>
            <person name="Shapiro H."/>
            <person name="Aerts A."/>
            <person name="Otillar R.P."/>
            <person name="Terry A.Y."/>
            <person name="Boore J.L."/>
            <person name="Simakov O."/>
            <person name="Marletaz F."/>
            <person name="Cho S.-J."/>
            <person name="Edsinger-Gonzales E."/>
            <person name="Havlak P."/>
            <person name="Kuo D.-H."/>
            <person name="Larsson T."/>
            <person name="Lv J."/>
            <person name="Arendt D."/>
            <person name="Savage R."/>
            <person name="Osoegawa K."/>
            <person name="de Jong P."/>
            <person name="Lindberg D.R."/>
            <person name="Seaver E.C."/>
            <person name="Weisblat D.A."/>
            <person name="Putnam N.H."/>
            <person name="Grigoriev I.V."/>
            <person name="Rokhsar D.S."/>
        </authorList>
    </citation>
    <scope>NUCLEOTIDE SEQUENCE</scope>
    <source>
        <strain evidence="4">I ESC-2004</strain>
    </source>
</reference>
<reference evidence="4" key="2">
    <citation type="journal article" date="2013" name="Nature">
        <title>Insights into bilaterian evolution from three spiralian genomes.</title>
        <authorList>
            <person name="Simakov O."/>
            <person name="Marletaz F."/>
            <person name="Cho S.J."/>
            <person name="Edsinger-Gonzales E."/>
            <person name="Havlak P."/>
            <person name="Hellsten U."/>
            <person name="Kuo D.H."/>
            <person name="Larsson T."/>
            <person name="Lv J."/>
            <person name="Arendt D."/>
            <person name="Savage R."/>
            <person name="Osoegawa K."/>
            <person name="de Jong P."/>
            <person name="Grimwood J."/>
            <person name="Chapman J.A."/>
            <person name="Shapiro H."/>
            <person name="Aerts A."/>
            <person name="Otillar R.P."/>
            <person name="Terry A.Y."/>
            <person name="Boore J.L."/>
            <person name="Grigoriev I.V."/>
            <person name="Lindberg D.R."/>
            <person name="Seaver E.C."/>
            <person name="Weisblat D.A."/>
            <person name="Putnam N.H."/>
            <person name="Rokhsar D.S."/>
        </authorList>
    </citation>
    <scope>NUCLEOTIDE SEQUENCE</scope>
    <source>
        <strain evidence="4">I ESC-2004</strain>
    </source>
</reference>